<dbReference type="HOGENOM" id="CLU_1265453_0_0_0"/>
<reference evidence="2" key="1">
    <citation type="submission" date="2011-01" db="EMBL/GenBank/DDBJ databases">
        <title>Complete sequence of chromosome of Acidobacterium sp. MP5ACTX9.</title>
        <authorList>
            <consortium name="US DOE Joint Genome Institute"/>
            <person name="Lucas S."/>
            <person name="Copeland A."/>
            <person name="Lapidus A."/>
            <person name="Cheng J.-F."/>
            <person name="Goodwin L."/>
            <person name="Pitluck S."/>
            <person name="Teshima H."/>
            <person name="Detter J.C."/>
            <person name="Han C."/>
            <person name="Tapia R."/>
            <person name="Land M."/>
            <person name="Hauser L."/>
            <person name="Kyrpides N."/>
            <person name="Ivanova N."/>
            <person name="Ovchinnikova G."/>
            <person name="Pagani I."/>
            <person name="Rawat S.R."/>
            <person name="Mannisto M."/>
            <person name="Haggblom M.M."/>
            <person name="Woyke T."/>
        </authorList>
    </citation>
    <scope>NUCLEOTIDE SEQUENCE [LARGE SCALE GENOMIC DNA]</scope>
    <source>
        <strain evidence="2">MP5ACTX9</strain>
    </source>
</reference>
<sequence>MLNTITLNGQTVSIVASPTCIALRSIELSGSDSVAIVTSPFSGQTQAQQWPGADWWSGTATLPPLTQDQADEWLSFLMECRGMTNPFLMGDPLKSSPRGSVTSASVPVVDMSVTTLNQVGNQVLYTKGWLPNAFSLLLPGDYLQIGYRLHRCLDRVNSDANGKASFSIFPSLRDLPADGQPIILNNPQGLFRRGSNKMTWSSDYTGLTNLSFPLIEYR</sequence>
<dbReference type="Proteomes" id="UP000000343">
    <property type="component" value="Chromosome"/>
</dbReference>
<keyword evidence="2" id="KW-1185">Reference proteome</keyword>
<dbReference type="AlphaFoldDB" id="E8X0R9"/>
<dbReference type="STRING" id="1198114.AciX9_1974"/>
<organism evidence="2">
    <name type="scientific">Granulicella tundricola (strain ATCC BAA-1859 / DSM 23138 / MP5ACTX9)</name>
    <dbReference type="NCBI Taxonomy" id="1198114"/>
    <lineage>
        <taxon>Bacteria</taxon>
        <taxon>Pseudomonadati</taxon>
        <taxon>Acidobacteriota</taxon>
        <taxon>Terriglobia</taxon>
        <taxon>Terriglobales</taxon>
        <taxon>Acidobacteriaceae</taxon>
        <taxon>Granulicella</taxon>
    </lineage>
</organism>
<accession>E8X0R9</accession>
<name>E8X0R9_GRATM</name>
<evidence type="ECO:0000313" key="2">
    <source>
        <dbReference type="Proteomes" id="UP000000343"/>
    </source>
</evidence>
<protein>
    <submittedName>
        <fullName evidence="1">Uncharacterized protein</fullName>
    </submittedName>
</protein>
<gene>
    <name evidence="1" type="ordered locus">AciX9_1974</name>
</gene>
<dbReference type="eggNOG" id="ENOG50336A7">
    <property type="taxonomic scope" value="Bacteria"/>
</dbReference>
<dbReference type="PaxDb" id="1198114-AciX9_1974"/>
<dbReference type="KEGG" id="acm:AciX9_1974"/>
<dbReference type="OrthoDB" id="119807at2"/>
<proteinExistence type="predicted"/>
<dbReference type="RefSeq" id="WP_013580339.1">
    <property type="nucleotide sequence ID" value="NC_015064.1"/>
</dbReference>
<evidence type="ECO:0000313" key="1">
    <source>
        <dbReference type="EMBL" id="ADW69020.1"/>
    </source>
</evidence>
<dbReference type="EMBL" id="CP002480">
    <property type="protein sequence ID" value="ADW69020.1"/>
    <property type="molecule type" value="Genomic_DNA"/>
</dbReference>